<comment type="caution">
    <text evidence="1">The sequence shown here is derived from an EMBL/GenBank/DDBJ whole genome shotgun (WGS) entry which is preliminary data.</text>
</comment>
<reference evidence="1 2" key="1">
    <citation type="submission" date="2024-04" db="EMBL/GenBank/DDBJ databases">
        <title>Tritrichomonas musculus Genome.</title>
        <authorList>
            <person name="Alves-Ferreira E."/>
            <person name="Grigg M."/>
            <person name="Lorenzi H."/>
            <person name="Galac M."/>
        </authorList>
    </citation>
    <scope>NUCLEOTIDE SEQUENCE [LARGE SCALE GENOMIC DNA]</scope>
    <source>
        <strain evidence="1 2">EAF2021</strain>
    </source>
</reference>
<accession>A0ABR2IKC5</accession>
<organism evidence="1 2">
    <name type="scientific">Tritrichomonas musculus</name>
    <dbReference type="NCBI Taxonomy" id="1915356"/>
    <lineage>
        <taxon>Eukaryota</taxon>
        <taxon>Metamonada</taxon>
        <taxon>Parabasalia</taxon>
        <taxon>Tritrichomonadida</taxon>
        <taxon>Tritrichomonadidae</taxon>
        <taxon>Tritrichomonas</taxon>
    </lineage>
</organism>
<proteinExistence type="predicted"/>
<keyword evidence="2" id="KW-1185">Reference proteome</keyword>
<evidence type="ECO:0000313" key="1">
    <source>
        <dbReference type="EMBL" id="KAK8863676.1"/>
    </source>
</evidence>
<dbReference type="EMBL" id="JAPFFF010000017">
    <property type="protein sequence ID" value="KAK8863676.1"/>
    <property type="molecule type" value="Genomic_DNA"/>
</dbReference>
<protein>
    <submittedName>
        <fullName evidence="1">Uncharacterized protein</fullName>
    </submittedName>
</protein>
<evidence type="ECO:0000313" key="2">
    <source>
        <dbReference type="Proteomes" id="UP001470230"/>
    </source>
</evidence>
<dbReference type="Proteomes" id="UP001470230">
    <property type="component" value="Unassembled WGS sequence"/>
</dbReference>
<name>A0ABR2IKC5_9EUKA</name>
<gene>
    <name evidence="1" type="ORF">M9Y10_011365</name>
</gene>
<sequence length="93" mass="10559">MIYTENWEVKYQGLVELCDIIKQLSNKKSQNSAFQSLSPIINRMFASNLKSIYIKAVDQTISLIDELNENGTFSEDGGFPRNIVHQLLNASFS</sequence>